<dbReference type="NCBIfam" id="TIGR00229">
    <property type="entry name" value="sensory_box"/>
    <property type="match status" value="1"/>
</dbReference>
<dbReference type="SUPFAM" id="SSF52172">
    <property type="entry name" value="CheY-like"/>
    <property type="match status" value="1"/>
</dbReference>
<evidence type="ECO:0000259" key="10">
    <source>
        <dbReference type="PROSITE" id="PS50109"/>
    </source>
</evidence>
<dbReference type="OrthoDB" id="472755at2"/>
<dbReference type="PROSITE" id="PS50112">
    <property type="entry name" value="PAS"/>
    <property type="match status" value="1"/>
</dbReference>
<keyword evidence="5" id="KW-0808">Transferase</keyword>
<evidence type="ECO:0000256" key="6">
    <source>
        <dbReference type="ARBA" id="ARBA00022777"/>
    </source>
</evidence>
<name>A0A8S9SZS0_9CYAN</name>
<evidence type="ECO:0000256" key="3">
    <source>
        <dbReference type="ARBA" id="ARBA00012438"/>
    </source>
</evidence>
<dbReference type="PROSITE" id="PS50113">
    <property type="entry name" value="PAC"/>
    <property type="match status" value="1"/>
</dbReference>
<dbReference type="RefSeq" id="WP_050046421.1">
    <property type="nucleotide sequence ID" value="NZ_JHEG04000001.1"/>
</dbReference>
<dbReference type="InterPro" id="IPR005467">
    <property type="entry name" value="His_kinase_dom"/>
</dbReference>
<dbReference type="CDD" id="cd00082">
    <property type="entry name" value="HisKA"/>
    <property type="match status" value="1"/>
</dbReference>
<dbReference type="Pfam" id="PF00512">
    <property type="entry name" value="HisKA"/>
    <property type="match status" value="1"/>
</dbReference>
<gene>
    <name evidence="14" type="ORF">DA73_0400004730</name>
</gene>
<dbReference type="InterPro" id="IPR000700">
    <property type="entry name" value="PAS-assoc_C"/>
</dbReference>
<dbReference type="Gene3D" id="3.40.50.2300">
    <property type="match status" value="1"/>
</dbReference>
<dbReference type="FunFam" id="3.30.565.10:FF:000010">
    <property type="entry name" value="Sensor histidine kinase RcsC"/>
    <property type="match status" value="1"/>
</dbReference>
<dbReference type="InterPro" id="IPR036890">
    <property type="entry name" value="HATPase_C_sf"/>
</dbReference>
<organism evidence="14 15">
    <name type="scientific">Tolypothrix bouteillei VB521301</name>
    <dbReference type="NCBI Taxonomy" id="1479485"/>
    <lineage>
        <taxon>Bacteria</taxon>
        <taxon>Bacillati</taxon>
        <taxon>Cyanobacteriota</taxon>
        <taxon>Cyanophyceae</taxon>
        <taxon>Nostocales</taxon>
        <taxon>Tolypothrichaceae</taxon>
        <taxon>Tolypothrix</taxon>
    </lineage>
</organism>
<feature type="modified residue" description="4-aspartylphosphate" evidence="9">
    <location>
        <position position="1059"/>
    </location>
</feature>
<evidence type="ECO:0000256" key="4">
    <source>
        <dbReference type="ARBA" id="ARBA00022553"/>
    </source>
</evidence>
<dbReference type="InterPro" id="IPR036097">
    <property type="entry name" value="HisK_dim/P_sf"/>
</dbReference>
<accession>A0A8S9SZS0</accession>
<feature type="domain" description="Histidine kinase" evidence="10">
    <location>
        <begin position="770"/>
        <end position="988"/>
    </location>
</feature>
<evidence type="ECO:0000313" key="14">
    <source>
        <dbReference type="EMBL" id="KAF3884832.1"/>
    </source>
</evidence>
<comment type="similarity">
    <text evidence="2">In the N-terminal section; belongs to the phytochrome family.</text>
</comment>
<comment type="catalytic activity">
    <reaction evidence="1">
        <text>ATP + protein L-histidine = ADP + protein N-phospho-L-histidine.</text>
        <dbReference type="EC" id="2.7.13.3"/>
    </reaction>
</comment>
<evidence type="ECO:0000256" key="7">
    <source>
        <dbReference type="ARBA" id="ARBA00023012"/>
    </source>
</evidence>
<dbReference type="SUPFAM" id="SSF47384">
    <property type="entry name" value="Homodimeric domain of signal transducing histidine kinase"/>
    <property type="match status" value="1"/>
</dbReference>
<dbReference type="Pfam" id="PF02518">
    <property type="entry name" value="HATPase_c"/>
    <property type="match status" value="1"/>
</dbReference>
<evidence type="ECO:0000256" key="9">
    <source>
        <dbReference type="PROSITE-ProRule" id="PRU00169"/>
    </source>
</evidence>
<dbReference type="Gene3D" id="1.10.287.130">
    <property type="match status" value="1"/>
</dbReference>
<evidence type="ECO:0000313" key="15">
    <source>
        <dbReference type="Proteomes" id="UP000029738"/>
    </source>
</evidence>
<dbReference type="AlphaFoldDB" id="A0A8S9SZS0"/>
<dbReference type="InterPro" id="IPR013656">
    <property type="entry name" value="PAS_4"/>
</dbReference>
<keyword evidence="6" id="KW-0418">Kinase</keyword>
<dbReference type="Pfam" id="PF08448">
    <property type="entry name" value="PAS_4"/>
    <property type="match status" value="1"/>
</dbReference>
<dbReference type="SUPFAM" id="SSF55781">
    <property type="entry name" value="GAF domain-like"/>
    <property type="match status" value="2"/>
</dbReference>
<comment type="caution">
    <text evidence="14">The sequence shown here is derived from an EMBL/GenBank/DDBJ whole genome shotgun (WGS) entry which is preliminary data.</text>
</comment>
<dbReference type="InterPro" id="IPR035965">
    <property type="entry name" value="PAS-like_dom_sf"/>
</dbReference>
<evidence type="ECO:0000256" key="5">
    <source>
        <dbReference type="ARBA" id="ARBA00022679"/>
    </source>
</evidence>
<evidence type="ECO:0000256" key="8">
    <source>
        <dbReference type="ARBA" id="ARBA00074306"/>
    </source>
</evidence>
<dbReference type="Pfam" id="PF13185">
    <property type="entry name" value="GAF_2"/>
    <property type="match status" value="1"/>
</dbReference>
<dbReference type="PANTHER" id="PTHR43547:SF2">
    <property type="entry name" value="HYBRID SIGNAL TRANSDUCTION HISTIDINE KINASE C"/>
    <property type="match status" value="1"/>
</dbReference>
<dbReference type="SMART" id="SM00448">
    <property type="entry name" value="REC"/>
    <property type="match status" value="1"/>
</dbReference>
<evidence type="ECO:0000256" key="2">
    <source>
        <dbReference type="ARBA" id="ARBA00006402"/>
    </source>
</evidence>
<dbReference type="InterPro" id="IPR011006">
    <property type="entry name" value="CheY-like_superfamily"/>
</dbReference>
<dbReference type="SMART" id="SM00387">
    <property type="entry name" value="HATPase_c"/>
    <property type="match status" value="1"/>
</dbReference>
<dbReference type="PANTHER" id="PTHR43547">
    <property type="entry name" value="TWO-COMPONENT HISTIDINE KINASE"/>
    <property type="match status" value="1"/>
</dbReference>
<feature type="domain" description="Response regulatory" evidence="11">
    <location>
        <begin position="1010"/>
        <end position="1127"/>
    </location>
</feature>
<reference evidence="14" key="1">
    <citation type="journal article" date="2015" name="Genome Announc.">
        <title>Draft Genome Sequence of Tolypothrix boutellei Strain VB521301.</title>
        <authorList>
            <person name="Chandrababunaidu M.M."/>
            <person name="Singh D."/>
            <person name="Sen D."/>
            <person name="Bhan S."/>
            <person name="Das S."/>
            <person name="Gupta A."/>
            <person name="Adhikary S.P."/>
            <person name="Tripathy S."/>
        </authorList>
    </citation>
    <scope>NUCLEOTIDE SEQUENCE</scope>
    <source>
        <strain evidence="14">VB521301</strain>
    </source>
</reference>
<feature type="domain" description="PAS" evidence="12">
    <location>
        <begin position="274"/>
        <end position="322"/>
    </location>
</feature>
<keyword evidence="7" id="KW-0902">Two-component regulatory system</keyword>
<dbReference type="SUPFAM" id="SSF55785">
    <property type="entry name" value="PYP-like sensor domain (PAS domain)"/>
    <property type="match status" value="1"/>
</dbReference>
<dbReference type="SMART" id="SM00388">
    <property type="entry name" value="HisKA"/>
    <property type="match status" value="1"/>
</dbReference>
<dbReference type="Proteomes" id="UP000029738">
    <property type="component" value="Unassembled WGS sequence"/>
</dbReference>
<evidence type="ECO:0000259" key="11">
    <source>
        <dbReference type="PROSITE" id="PS50110"/>
    </source>
</evidence>
<evidence type="ECO:0000259" key="13">
    <source>
        <dbReference type="PROSITE" id="PS50113"/>
    </source>
</evidence>
<dbReference type="InterPro" id="IPR004358">
    <property type="entry name" value="Sig_transdc_His_kin-like_C"/>
</dbReference>
<dbReference type="EC" id="2.7.13.3" evidence="3"/>
<dbReference type="Pfam" id="PF00072">
    <property type="entry name" value="Response_reg"/>
    <property type="match status" value="1"/>
</dbReference>
<proteinExistence type="inferred from homology"/>
<dbReference type="CDD" id="cd17580">
    <property type="entry name" value="REC_2_DhkD-like"/>
    <property type="match status" value="1"/>
</dbReference>
<sequence>MKRDRTGKFIHSWETEPKQAVNLSLTKTAWRILKQQALERGFSRSELVERYARNLQSDLSLNNPRSNNDKLKVCHSIEEKETQQRADRGLEELVAERTSQLCQANAKLQLQIVELQQTIEALQSCQQWEQRLQQNAQAQVNQRQWLEAVLNLLPIPLVFVEPQTACFTFANQAANEMAGGEIPDNRPAGVYDTEFSCTDATGQQIPPDQLPAVRVARGEKIHGAELNWHTPTGVYSLLVYADTLPAMYDQPATCLMVFQDIRDRKQLEAELRRREQRFKTLAENSPDIISRIDSEFRHLYVSPAIEQVTGIRAEEFIGKTNIDLGMSQENCQIWHENWQEIFTTGQGRSIEFSFETLKGTRWYQSRYIPEFAADGTVESIIGYNRDVTEFKRIEQQERFLAQASQTFAAASLDLQTVLNTITQLVSKYTGDVCVLSLLSEDGQWLNPVSAYHADSEVLEFVSELLKSYPRRADEGIGGRAIQTGEPLLMPVTSQQEFRAIIKPEYQRYLDRFRVYSILLVPLKVRGQAIGVLSLTRHRVNESHNINDLSLFQDLADRAALAIANARLYQQTQQARLIAERTADRTARLQSVTAALSEALTPSQAAKVIVEQSTAVLNAGSAMVAILNDEGTDLEIIHSIGYEQNLIEAWRSIPLKSFVPLAEAVRTGIPIWEEPLEERLARYPHLRDAYTQNNFAAWISLPLVVEGRALGGISFGFVEFCPLSDGDRSFILALAQQCAQAIARAKLYEAEQRAKATAEAANRIRDEFLAVLSHELRTPMNPILGWTKLLQGGNLDASKTAAALLTIERNAKLQVQLIEDLLDISRILQGKLSLNSSLIDLRLTIEDALKTVQLAAQAKAIQIQTYFEPNAVNVLGDATRVQQAIWNILSNAIKFTPNRGCVEIHLKQVGNQAQIAIKDTGKGIKSDFLPYVFDYFRQADSSITRNFGGLGLGLAIARHIVELHGGTVKADSSGEGQGATFTIILPLMSALNSTNQEMTFMQDTLTLQGVQILAVDDDADNLELVTFVLEQAGAVVTSVSSAQEAIARLQKTQFDILLTDIGMPKMDGYTLLRQVRTMEPERGLIPAIALTAYAGEMNQQQALAAGFQLHIPKPIDPEVLIEAVVRTVSDRSKMVWNDR</sequence>
<dbReference type="Pfam" id="PF01590">
    <property type="entry name" value="GAF"/>
    <property type="match status" value="1"/>
</dbReference>
<dbReference type="CDD" id="cd00130">
    <property type="entry name" value="PAS"/>
    <property type="match status" value="1"/>
</dbReference>
<feature type="domain" description="PAC" evidence="13">
    <location>
        <begin position="348"/>
        <end position="399"/>
    </location>
</feature>
<dbReference type="Gene3D" id="3.30.565.10">
    <property type="entry name" value="Histidine kinase-like ATPase, C-terminal domain"/>
    <property type="match status" value="1"/>
</dbReference>
<dbReference type="SMART" id="SM00065">
    <property type="entry name" value="GAF"/>
    <property type="match status" value="2"/>
</dbReference>
<dbReference type="Gene3D" id="3.30.450.20">
    <property type="entry name" value="PAS domain"/>
    <property type="match status" value="2"/>
</dbReference>
<dbReference type="PROSITE" id="PS50110">
    <property type="entry name" value="RESPONSE_REGULATORY"/>
    <property type="match status" value="1"/>
</dbReference>
<reference evidence="14" key="2">
    <citation type="submission" date="2019-11" db="EMBL/GenBank/DDBJ databases">
        <title>Improved Assembly of Tolypothrix boutellei genome.</title>
        <authorList>
            <person name="Sarangi A.N."/>
            <person name="Mukherjee M."/>
            <person name="Ghosh S."/>
            <person name="Singh D."/>
            <person name="Das A."/>
            <person name="Kant S."/>
            <person name="Prusty A."/>
            <person name="Tripathy S."/>
        </authorList>
    </citation>
    <scope>NUCLEOTIDE SEQUENCE</scope>
    <source>
        <strain evidence="14">VB521301</strain>
    </source>
</reference>
<dbReference type="PRINTS" id="PR00344">
    <property type="entry name" value="BCTRLSENSOR"/>
</dbReference>
<protein>
    <recommendedName>
        <fullName evidence="8">Circadian input-output histidine kinase CikA</fullName>
        <ecNumber evidence="3">2.7.13.3</ecNumber>
    </recommendedName>
</protein>
<dbReference type="PROSITE" id="PS50109">
    <property type="entry name" value="HIS_KIN"/>
    <property type="match status" value="1"/>
</dbReference>
<dbReference type="SMART" id="SM00091">
    <property type="entry name" value="PAS"/>
    <property type="match status" value="2"/>
</dbReference>
<dbReference type="EMBL" id="JHEG04000001">
    <property type="protein sequence ID" value="KAF3884832.1"/>
    <property type="molecule type" value="Genomic_DNA"/>
</dbReference>
<dbReference type="GO" id="GO:0000155">
    <property type="term" value="F:phosphorelay sensor kinase activity"/>
    <property type="evidence" value="ECO:0007669"/>
    <property type="project" value="InterPro"/>
</dbReference>
<dbReference type="InterPro" id="IPR001789">
    <property type="entry name" value="Sig_transdc_resp-reg_receiver"/>
</dbReference>
<dbReference type="SUPFAM" id="SSF55874">
    <property type="entry name" value="ATPase domain of HSP90 chaperone/DNA topoisomerase II/histidine kinase"/>
    <property type="match status" value="1"/>
</dbReference>
<dbReference type="InterPro" id="IPR000014">
    <property type="entry name" value="PAS"/>
</dbReference>
<evidence type="ECO:0000259" key="12">
    <source>
        <dbReference type="PROSITE" id="PS50112"/>
    </source>
</evidence>
<keyword evidence="15" id="KW-1185">Reference proteome</keyword>
<dbReference type="InterPro" id="IPR029016">
    <property type="entry name" value="GAF-like_dom_sf"/>
</dbReference>
<dbReference type="InterPro" id="IPR003594">
    <property type="entry name" value="HATPase_dom"/>
</dbReference>
<dbReference type="InterPro" id="IPR003661">
    <property type="entry name" value="HisK_dim/P_dom"/>
</dbReference>
<keyword evidence="4 9" id="KW-0597">Phosphoprotein</keyword>
<evidence type="ECO:0000256" key="1">
    <source>
        <dbReference type="ARBA" id="ARBA00000085"/>
    </source>
</evidence>
<dbReference type="InterPro" id="IPR003018">
    <property type="entry name" value="GAF"/>
</dbReference>
<dbReference type="Gene3D" id="3.30.450.40">
    <property type="match status" value="2"/>
</dbReference>